<reference evidence="2" key="1">
    <citation type="submission" date="2013-03" db="EMBL/GenBank/DDBJ databases">
        <title>Genome sequence of Chthonomonas calidirosea, the first sequenced genome from the Armatimonadetes phylum (formally candidate division OP10).</title>
        <authorList>
            <person name="Lee K.C.Y."/>
            <person name="Morgan X.C."/>
            <person name="Dunfield P.F."/>
            <person name="Tamas I."/>
            <person name="Houghton K.M."/>
            <person name="Vyssotski M."/>
            <person name="Ryan J.L.J."/>
            <person name="Lagutin K."/>
            <person name="McDonald I.R."/>
            <person name="Stott M.B."/>
        </authorList>
    </citation>
    <scope>NUCLEOTIDE SEQUENCE [LARGE SCALE GENOMIC DNA]</scope>
    <source>
        <strain evidence="2">DSM 23976 / ICMP 18418 / T49</strain>
    </source>
</reference>
<dbReference type="eggNOG" id="COG1070">
    <property type="taxonomic scope" value="Bacteria"/>
</dbReference>
<protein>
    <submittedName>
        <fullName evidence="1">MutL protein</fullName>
    </submittedName>
</protein>
<gene>
    <name evidence="1" type="ORF">CCALI_01483</name>
</gene>
<dbReference type="Pfam" id="PF13941">
    <property type="entry name" value="MutL"/>
    <property type="match status" value="1"/>
</dbReference>
<dbReference type="InterPro" id="IPR006230">
    <property type="entry name" value="MutL"/>
</dbReference>
<proteinExistence type="predicted"/>
<keyword evidence="2" id="KW-1185">Reference proteome</keyword>
<dbReference type="KEGG" id="ccz:CCALI_01483"/>
<dbReference type="InParanoid" id="S0EUD2"/>
<accession>S0EUD2</accession>
<dbReference type="PATRIC" id="fig|1303518.3.peg.1522"/>
<dbReference type="Proteomes" id="UP000014227">
    <property type="component" value="Chromosome I"/>
</dbReference>
<dbReference type="HOGENOM" id="CLU_441265_0_0_0"/>
<dbReference type="AlphaFoldDB" id="S0EUD2"/>
<dbReference type="RefSeq" id="WP_016482835.1">
    <property type="nucleotide sequence ID" value="NC_021487.1"/>
</dbReference>
<dbReference type="EMBL" id="HF951689">
    <property type="protein sequence ID" value="CCW35299.1"/>
    <property type="molecule type" value="Genomic_DNA"/>
</dbReference>
<organism evidence="1 2">
    <name type="scientific">Chthonomonas calidirosea (strain DSM 23976 / ICMP 18418 / T49)</name>
    <dbReference type="NCBI Taxonomy" id="1303518"/>
    <lineage>
        <taxon>Bacteria</taxon>
        <taxon>Bacillati</taxon>
        <taxon>Armatimonadota</taxon>
        <taxon>Chthonomonadia</taxon>
        <taxon>Chthonomonadales</taxon>
        <taxon>Chthonomonadaceae</taxon>
        <taxon>Chthonomonas</taxon>
    </lineage>
</organism>
<sequence length="619" mass="67110">MSTAKMLIDPNRVRSILATDCGSTTTKAILIEKQPDGAYRLICRGEAPTTVEAPFDDVTIGVTNAIREVEELCGRRLLDDGGEPLTPQQEDGSGVDLYLSTSSAGGGLQMTVIGVVKRMSAESAQRAALGAGAIVIDVLATDDGRKDFERVERLRQLRPDILLMAGGTDGGTVIHLVEMAEMLLAADPRPRLGHNTKLPVIYAGNPDAYPQVAEILNGHFDLRQVPNLRPSLERENLGPAREAIHEVFLQHVMQQAPGYSKLLNWTSADIMSTPNAVGKIMQTIAEQQGINLLGVDIGGATTDVFSVFDGHFTRTVSANLGMSYSICNVLAEAKIARICRWLPFPVEPSEVRNQLRNKMIRPTTIPQLLTDLLLEQAVCREALALAFEHHKSLARDLFGVAQAKNVGQIFEQKTSKSFINSLDLDMIVGSGGVLSHAPLRAQAALMMLDAFQPEGFTLLTVDSIFMMPQLGVLSTLHPEAATHVFQRDCLVYLGTCIAPIGVSREGEPCVTVEGEGWKDTVPFGALRLYSLGLNAAGEPMEQEITVTPSRAFDLGAGRGRAVRRVVKGGVVGLIVDARGRPLQLPADPEARLHCLQQWYRALNIPLPQQNRTVVETNVS</sequence>
<dbReference type="STRING" id="454171.CP488_02614"/>
<name>S0EUD2_CHTCT</name>
<evidence type="ECO:0000313" key="1">
    <source>
        <dbReference type="EMBL" id="CCW35299.1"/>
    </source>
</evidence>
<evidence type="ECO:0000313" key="2">
    <source>
        <dbReference type="Proteomes" id="UP000014227"/>
    </source>
</evidence>